<dbReference type="SMART" id="SM00490">
    <property type="entry name" value="HELICc"/>
    <property type="match status" value="1"/>
</dbReference>
<reference evidence="11 12" key="1">
    <citation type="journal article" date="2024" name="J Genomics">
        <title>Draft genome sequencing and assembly of Favolaschia claudopus CIRM-BRFM 2984 isolated from oak limbs.</title>
        <authorList>
            <person name="Navarro D."/>
            <person name="Drula E."/>
            <person name="Chaduli D."/>
            <person name="Cazenave R."/>
            <person name="Ahrendt S."/>
            <person name="Wang J."/>
            <person name="Lipzen A."/>
            <person name="Daum C."/>
            <person name="Barry K."/>
            <person name="Grigoriev I.V."/>
            <person name="Favel A."/>
            <person name="Rosso M.N."/>
            <person name="Martin F."/>
        </authorList>
    </citation>
    <scope>NUCLEOTIDE SEQUENCE [LARGE SCALE GENOMIC DNA]</scope>
    <source>
        <strain evidence="11 12">CIRM-BRFM 2984</strain>
    </source>
</reference>
<dbReference type="InterPro" id="IPR014001">
    <property type="entry name" value="Helicase_ATP-bd"/>
</dbReference>
<keyword evidence="4" id="KW-0238">DNA-binding</keyword>
<evidence type="ECO:0000256" key="5">
    <source>
        <dbReference type="ARBA" id="ARBA00023235"/>
    </source>
</evidence>
<feature type="compositionally biased region" description="Polar residues" evidence="8">
    <location>
        <begin position="1594"/>
        <end position="1609"/>
    </location>
</feature>
<protein>
    <recommendedName>
        <fullName evidence="7">DNA 3'-5' helicase</fullName>
        <ecNumber evidence="7">5.6.2.4</ecNumber>
    </recommendedName>
</protein>
<dbReference type="SUPFAM" id="SSF52540">
    <property type="entry name" value="P-loop containing nucleoside triphosphate hydrolases"/>
    <property type="match status" value="2"/>
</dbReference>
<dbReference type="Pfam" id="PF00271">
    <property type="entry name" value="Helicase_C"/>
    <property type="match status" value="1"/>
</dbReference>
<feature type="domain" description="Helicase C-terminal" evidence="10">
    <location>
        <begin position="1257"/>
        <end position="1413"/>
    </location>
</feature>
<keyword evidence="5" id="KW-0413">Isomerase</keyword>
<keyword evidence="12" id="KW-1185">Reference proteome</keyword>
<proteinExistence type="inferred from homology"/>
<dbReference type="InterPro" id="IPR011545">
    <property type="entry name" value="DEAD/DEAH_box_helicase_dom"/>
</dbReference>
<dbReference type="EC" id="5.6.2.4" evidence="7"/>
<feature type="domain" description="Helicase ATP-binding" evidence="9">
    <location>
        <begin position="1063"/>
        <end position="1223"/>
    </location>
</feature>
<dbReference type="GO" id="GO:0003677">
    <property type="term" value="F:DNA binding"/>
    <property type="evidence" value="ECO:0007669"/>
    <property type="project" value="UniProtKB-KW"/>
</dbReference>
<evidence type="ECO:0000256" key="7">
    <source>
        <dbReference type="ARBA" id="ARBA00034808"/>
    </source>
</evidence>
<evidence type="ECO:0000256" key="8">
    <source>
        <dbReference type="SAM" id="MobiDB-lite"/>
    </source>
</evidence>
<evidence type="ECO:0000256" key="4">
    <source>
        <dbReference type="ARBA" id="ARBA00023125"/>
    </source>
</evidence>
<dbReference type="InterPro" id="IPR027417">
    <property type="entry name" value="P-loop_NTPase"/>
</dbReference>
<evidence type="ECO:0000256" key="3">
    <source>
        <dbReference type="ARBA" id="ARBA00022840"/>
    </source>
</evidence>
<evidence type="ECO:0000313" key="11">
    <source>
        <dbReference type="EMBL" id="KAK6991932.1"/>
    </source>
</evidence>
<accession>A0AAV9ZTY0</accession>
<comment type="caution">
    <text evidence="11">The sequence shown here is derived from an EMBL/GenBank/DDBJ whole genome shotgun (WGS) entry which is preliminary data.</text>
</comment>
<dbReference type="PROSITE" id="PS51192">
    <property type="entry name" value="HELICASE_ATP_BIND_1"/>
    <property type="match status" value="1"/>
</dbReference>
<comment type="catalytic activity">
    <reaction evidence="6">
        <text>Couples ATP hydrolysis with the unwinding of duplex DNA by translocating in the 3'-5' direction.</text>
        <dbReference type="EC" id="5.6.2.4"/>
    </reaction>
</comment>
<feature type="region of interest" description="Disordered" evidence="8">
    <location>
        <begin position="111"/>
        <end position="140"/>
    </location>
</feature>
<dbReference type="InterPro" id="IPR001650">
    <property type="entry name" value="Helicase_C-like"/>
</dbReference>
<dbReference type="GO" id="GO:0005524">
    <property type="term" value="F:ATP binding"/>
    <property type="evidence" value="ECO:0007669"/>
    <property type="project" value="UniProtKB-KW"/>
</dbReference>
<comment type="similarity">
    <text evidence="1">Belongs to the helicase family. RecQ subfamily.</text>
</comment>
<evidence type="ECO:0000259" key="10">
    <source>
        <dbReference type="PROSITE" id="PS51194"/>
    </source>
</evidence>
<dbReference type="PANTHER" id="PTHR13710">
    <property type="entry name" value="DNA HELICASE RECQ FAMILY MEMBER"/>
    <property type="match status" value="1"/>
</dbReference>
<sequence>MSGSKTTQPWYCDDPNCKREVTQERRYHHRLAHQKTTDVAYPNEKPQTFTRTLGKFSCKRCDFTPCEDPARLGDHIRGCMALDPVLISQHPDPPSEPMEYIRQSTEELAHPHSPIPGIGNRRPSFPTARTARPPPRPNLARFPVIDPQNYLRIPEPTTITTHETIPLRSYSIVINTELGIIICVNCGKSVTARGVVEHIRGHAGAVVDVPSNLGATLEETFNLTHWKDVPFPRGIRAPLYGLLIYPNPFFFCGRCGHGYGSESSLGTHQSSPECPRVDDERNECFLAYGQAFAFTTSKFAVDIEALIRRDASDFDAAHLYTTTFAPPPDYSRLPVSLPVNTQDLDQFFHREGWIEHLAGLTPVAINELTSVPKDNAHPYIQLLRDIIFGYLSEIGTYIKRHSSHGLMRRMAQVTDIEFDQEFRALKDKTYKDYGRELVRLLYNCIEQARGNAERNYYPLTPAQTTSLLDLHRTLITPHCSPEIATPHIHHTLFELFTQMKEHGAVSNFDLTVISYLVVRSMGESEWIKTSEIGRVVAKLMWNTRGVVLYEMQSVMEKERLSTADAYQRFKVFLIDGQDSVFTYLFNTATLIKSIRGEEYGEARSWISDDLGRQLTFGTHVINLDGFLAVKNGLTREYDRIINEEIFFNEAIPAWFTREFDIATMVDDPRNNTAGYSFIDHPQNGLTKMFTLYGEWLLSSPHRAAEFADFIDGEIVWKSAPCYALLKSFSNLRRILCTRKIIDVGPSVRATEISRDLLRNVSGASMRSLLILFHNLCIVGVQDKTSHRILKKRFTPGAEASDTAQVHIANLVFFRRFESDLIRVFRGDVDANRYNMYMWPDLKDNLDGETISEDLGDATEEYLGTRLQILEYRHVTSAFLRYHFEGEEDINSDKFYDLLSNHSTRTSEQRYGISRDTLANAPMHHVKGCLKATIRWQHLTNLDRGKPLSLKIGATMKVLIPELAGQPREATTTDSLSRDEIEGIINHALDARSVRDEDRLTTILAQGLAPLTAMLSARFPPPLPSALPSATSVLVDVSRLRLLREFLKDNTAQFRSPQQGELMEKMIARQSHTLAIVPCDFGKSLVAMAVAGTIESHLITVWILVLSGLGRDLLRRAAAHGLRIHVWDINKAPDESAQICFVSIELATSERFYEYLINLNSRGRLSRLIIDEIHMLMTAYSFREPMRRIIDVLKLKIHVTGLTATLPPQLLPDFYEITGINNWDVLRLPTQRPNIQHGVVIRPRATYRQDLVDYVTKRIKHIYSKEDRAMVFCRTKQAAKEIAALFGLDPYTSDTPQANRKAIFDDWVNGVTQVIICTSILGVGVDQPVLDVVHADFPWEFFAAIQEAGRGGRNGRHARAIMFLPEGQKPFPFDPAKPFGQDLLIPWAYDVDECRRLQFSLFFDGTAVTCMTLTGAALCDNCLEKVNDDTRSAPMPPIPTPILKSKTIESSARPSSAIVKAGLSADAEYNNRSISQAPPPITPAGSSAPLVGLHLPLPKSTPSAPVTAPLRQSMPTPPSASRIPAPPARTFLASSTTSNNNAEDEDGPEIFGLHPETRSVVRPPSPPPQQTQIDDSWDVMAPKNLNRSRARASDMPNQQPSNPATKSSGISLAPIRATTTRAPTVGMPIQLGAATSQLSLDMAYERIKTITKALEAIRLGCPACWGRGFDDWAMHTPVTCNKDCCSAKDSFWDSWHPGAARGLESYCWPCCMPQGRNAQNKRLHKWVDDQQLCPNRYVIQAAIYAWATKRETEDAEVVDFVPAAKLTDFTTFWTWCKEPDTEFPPLRNFHRVFSLLAAAR</sequence>
<dbReference type="SMART" id="SM00487">
    <property type="entry name" value="DEXDc"/>
    <property type="match status" value="1"/>
</dbReference>
<evidence type="ECO:0000259" key="9">
    <source>
        <dbReference type="PROSITE" id="PS51192"/>
    </source>
</evidence>
<dbReference type="GO" id="GO:0009378">
    <property type="term" value="F:four-way junction helicase activity"/>
    <property type="evidence" value="ECO:0007669"/>
    <property type="project" value="TreeGrafter"/>
</dbReference>
<dbReference type="PANTHER" id="PTHR13710:SF105">
    <property type="entry name" value="ATP-DEPENDENT DNA HELICASE Q1"/>
    <property type="match status" value="1"/>
</dbReference>
<dbReference type="EMBL" id="JAWWNJ010000115">
    <property type="protein sequence ID" value="KAK6991932.1"/>
    <property type="molecule type" value="Genomic_DNA"/>
</dbReference>
<dbReference type="GO" id="GO:0043138">
    <property type="term" value="F:3'-5' DNA helicase activity"/>
    <property type="evidence" value="ECO:0007669"/>
    <property type="project" value="UniProtKB-EC"/>
</dbReference>
<dbReference type="Gene3D" id="3.40.50.300">
    <property type="entry name" value="P-loop containing nucleotide triphosphate hydrolases"/>
    <property type="match status" value="2"/>
</dbReference>
<evidence type="ECO:0000313" key="12">
    <source>
        <dbReference type="Proteomes" id="UP001362999"/>
    </source>
</evidence>
<evidence type="ECO:0000256" key="6">
    <source>
        <dbReference type="ARBA" id="ARBA00034617"/>
    </source>
</evidence>
<evidence type="ECO:0000256" key="1">
    <source>
        <dbReference type="ARBA" id="ARBA00005446"/>
    </source>
</evidence>
<dbReference type="Proteomes" id="UP001362999">
    <property type="component" value="Unassembled WGS sequence"/>
</dbReference>
<keyword evidence="3" id="KW-0067">ATP-binding</keyword>
<dbReference type="GO" id="GO:0000724">
    <property type="term" value="P:double-strand break repair via homologous recombination"/>
    <property type="evidence" value="ECO:0007669"/>
    <property type="project" value="TreeGrafter"/>
</dbReference>
<dbReference type="GO" id="GO:0005694">
    <property type="term" value="C:chromosome"/>
    <property type="evidence" value="ECO:0007669"/>
    <property type="project" value="TreeGrafter"/>
</dbReference>
<evidence type="ECO:0000256" key="2">
    <source>
        <dbReference type="ARBA" id="ARBA00022741"/>
    </source>
</evidence>
<organism evidence="11 12">
    <name type="scientific">Favolaschia claudopus</name>
    <dbReference type="NCBI Taxonomy" id="2862362"/>
    <lineage>
        <taxon>Eukaryota</taxon>
        <taxon>Fungi</taxon>
        <taxon>Dikarya</taxon>
        <taxon>Basidiomycota</taxon>
        <taxon>Agaricomycotina</taxon>
        <taxon>Agaricomycetes</taxon>
        <taxon>Agaricomycetidae</taxon>
        <taxon>Agaricales</taxon>
        <taxon>Marasmiineae</taxon>
        <taxon>Mycenaceae</taxon>
        <taxon>Favolaschia</taxon>
    </lineage>
</organism>
<keyword evidence="2" id="KW-0547">Nucleotide-binding</keyword>
<dbReference type="GO" id="GO:0005737">
    <property type="term" value="C:cytoplasm"/>
    <property type="evidence" value="ECO:0007669"/>
    <property type="project" value="TreeGrafter"/>
</dbReference>
<name>A0AAV9ZTY0_9AGAR</name>
<feature type="compositionally biased region" description="Polar residues" evidence="8">
    <location>
        <begin position="1531"/>
        <end position="1540"/>
    </location>
</feature>
<dbReference type="PROSITE" id="PS51194">
    <property type="entry name" value="HELICASE_CTER"/>
    <property type="match status" value="1"/>
</dbReference>
<feature type="compositionally biased region" description="Low complexity" evidence="8">
    <location>
        <begin position="121"/>
        <end position="131"/>
    </location>
</feature>
<gene>
    <name evidence="11" type="ORF">R3P38DRAFT_231228</name>
</gene>
<dbReference type="Pfam" id="PF00270">
    <property type="entry name" value="DEAD"/>
    <property type="match status" value="1"/>
</dbReference>
<feature type="region of interest" description="Disordered" evidence="8">
    <location>
        <begin position="1474"/>
        <end position="1611"/>
    </location>
</feature>